<proteinExistence type="inferred from homology"/>
<evidence type="ECO:0000256" key="1">
    <source>
        <dbReference type="ARBA" id="ARBA00005234"/>
    </source>
</evidence>
<gene>
    <name evidence="6" type="ORF">ColLi_14002</name>
</gene>
<dbReference type="SUPFAM" id="SSF54001">
    <property type="entry name" value="Cysteine proteinases"/>
    <property type="match status" value="1"/>
</dbReference>
<dbReference type="Gene3D" id="3.40.395.10">
    <property type="entry name" value="Adenoviral Proteinase, Chain A"/>
    <property type="match status" value="1"/>
</dbReference>
<feature type="compositionally biased region" description="Basic and acidic residues" evidence="4">
    <location>
        <begin position="376"/>
        <end position="393"/>
    </location>
</feature>
<evidence type="ECO:0000256" key="2">
    <source>
        <dbReference type="ARBA" id="ARBA00022670"/>
    </source>
</evidence>
<evidence type="ECO:0000259" key="5">
    <source>
        <dbReference type="PROSITE" id="PS50600"/>
    </source>
</evidence>
<dbReference type="PROSITE" id="PS50600">
    <property type="entry name" value="ULP_PROTEASE"/>
    <property type="match status" value="1"/>
</dbReference>
<dbReference type="InterPro" id="IPR038765">
    <property type="entry name" value="Papain-like_cys_pep_sf"/>
</dbReference>
<dbReference type="GO" id="GO:0006508">
    <property type="term" value="P:proteolysis"/>
    <property type="evidence" value="ECO:0007669"/>
    <property type="project" value="UniProtKB-KW"/>
</dbReference>
<feature type="region of interest" description="Disordered" evidence="4">
    <location>
        <begin position="83"/>
        <end position="105"/>
    </location>
</feature>
<comment type="caution">
    <text evidence="6">The sequence shown here is derived from an EMBL/GenBank/DDBJ whole genome shotgun (WGS) entry which is preliminary data.</text>
</comment>
<comment type="similarity">
    <text evidence="1">Belongs to the peptidase C48 family.</text>
</comment>
<evidence type="ECO:0000313" key="7">
    <source>
        <dbReference type="Proteomes" id="UP001055172"/>
    </source>
</evidence>
<evidence type="ECO:0000256" key="3">
    <source>
        <dbReference type="ARBA" id="ARBA00022801"/>
    </source>
</evidence>
<feature type="region of interest" description="Disordered" evidence="4">
    <location>
        <begin position="246"/>
        <end position="480"/>
    </location>
</feature>
<dbReference type="Proteomes" id="UP001055172">
    <property type="component" value="Unassembled WGS sequence"/>
</dbReference>
<dbReference type="AlphaFoldDB" id="A0AA37M096"/>
<feature type="compositionally biased region" description="Polar residues" evidence="4">
    <location>
        <begin position="296"/>
        <end position="305"/>
    </location>
</feature>
<dbReference type="GO" id="GO:0019783">
    <property type="term" value="F:ubiquitin-like protein peptidase activity"/>
    <property type="evidence" value="ECO:0007669"/>
    <property type="project" value="UniProtKB-ARBA"/>
</dbReference>
<organism evidence="6 7">
    <name type="scientific">Colletotrichum liriopes</name>
    <dbReference type="NCBI Taxonomy" id="708192"/>
    <lineage>
        <taxon>Eukaryota</taxon>
        <taxon>Fungi</taxon>
        <taxon>Dikarya</taxon>
        <taxon>Ascomycota</taxon>
        <taxon>Pezizomycotina</taxon>
        <taxon>Sordariomycetes</taxon>
        <taxon>Hypocreomycetidae</taxon>
        <taxon>Glomerellales</taxon>
        <taxon>Glomerellaceae</taxon>
        <taxon>Colletotrichum</taxon>
        <taxon>Colletotrichum spaethianum species complex</taxon>
    </lineage>
</organism>
<dbReference type="GO" id="GO:0008234">
    <property type="term" value="F:cysteine-type peptidase activity"/>
    <property type="evidence" value="ECO:0007669"/>
    <property type="project" value="InterPro"/>
</dbReference>
<accession>A0AA37M096</accession>
<evidence type="ECO:0000256" key="4">
    <source>
        <dbReference type="SAM" id="MobiDB-lite"/>
    </source>
</evidence>
<evidence type="ECO:0000313" key="6">
    <source>
        <dbReference type="EMBL" id="GJC91164.1"/>
    </source>
</evidence>
<sequence>MASSRQAAVVRQTIETRRRCQPIHVIPPTLPTKNLETTLHAINALASDTVQPSIALLWNQLQRDFNGAKAIIDACQNKTAAARIDNDDASGDNDGQDETDDTQRQHERLANETFQSWAIKHVDRQILCIATDHANEAHLSEYKSDNDGRLSRLRTASKLWGASPGLMCFLFGIKVFPKSRPAVESLRILHSKSHGGQLVKLYAAFRAADKTKPLRRNATRQSLSIECFQQAVESFDPACWKTSRNYRKHKTRKTSPANDASDDDGRDTDAYKVNVRRDDNQREGVQNAATMDSKVSADQNSNVLDDQQHDGSNHNYDGDFGDLGAGACVDTPSDDEPDRGGAAVQQQDASNANFQSEFDNFGASAGEDLSSDDEFESGRGHDAASSDDLKPGDTADESLLLPSTPSSNARDFGPSTPPSNDDARSHFSATPKPGTLQDDSFIFRYHSSPVVPRVRRTQPGPSVKPKATTEGQKRRRASMSDTERFIKIPRLNSSAPLPHGILSPLSSVDIGPHHDISRNKQITKPQPQTRRQLNLRLVIDSSESLLPGVWINDVVMMTLMSRLAGPASAVVDSLLPSADSLSVKTLTRLAEKARGKRLVLFPVHEHCHWILYVWKTGSGSLTRYDSLRPEQRIITVSTDDKPNGFDCGVFVLWFAWNVAMDSPELPPPPVAFNRRYLNQQLLASPEATVPFHQVDELWIPILDDPGCLKTRCDWIMQYRARQGAWNLVSQQGGFGQADAQRLRQRDRQQTNRGQLASQAQVFHMLHRKSLTTALLSTEEYEEQAKTQVMLAGLRNGLVSLEAVKNTTLPKVFTPEDVVVFQSLTSLAGAFHSIMESRMSKSNMGQEPDALGRDGITRETVAAGYRSSVVWLIVLRKCIRRFQQHPNI</sequence>
<keyword evidence="7" id="KW-1185">Reference proteome</keyword>
<name>A0AA37M096_9PEZI</name>
<dbReference type="EMBL" id="BPPX01000077">
    <property type="protein sequence ID" value="GJC91164.1"/>
    <property type="molecule type" value="Genomic_DNA"/>
</dbReference>
<feature type="compositionally biased region" description="Basic and acidic residues" evidence="4">
    <location>
        <begin position="267"/>
        <end position="282"/>
    </location>
</feature>
<keyword evidence="3" id="KW-0378">Hydrolase</keyword>
<protein>
    <recommendedName>
        <fullName evidence="5">Ubiquitin-like protease family profile domain-containing protein</fullName>
    </recommendedName>
</protein>
<feature type="compositionally biased region" description="Acidic residues" evidence="4">
    <location>
        <begin position="87"/>
        <end position="100"/>
    </location>
</feature>
<keyword evidence="2" id="KW-0645">Protease</keyword>
<feature type="compositionally biased region" description="Polar residues" evidence="4">
    <location>
        <begin position="344"/>
        <end position="358"/>
    </location>
</feature>
<dbReference type="InterPro" id="IPR003653">
    <property type="entry name" value="Peptidase_C48_C"/>
</dbReference>
<feature type="domain" description="Ubiquitin-like protease family profile" evidence="5">
    <location>
        <begin position="535"/>
        <end position="658"/>
    </location>
</feature>
<reference evidence="6 7" key="1">
    <citation type="submission" date="2021-07" db="EMBL/GenBank/DDBJ databases">
        <title>Genome data of Colletotrichum spaethianum.</title>
        <authorList>
            <person name="Utami Y.D."/>
            <person name="Hiruma K."/>
        </authorList>
    </citation>
    <scope>NUCLEOTIDE SEQUENCE [LARGE SCALE GENOMIC DNA]</scope>
    <source>
        <strain evidence="6 7">MAFF 242679</strain>
    </source>
</reference>